<dbReference type="OrthoDB" id="882303at2"/>
<dbReference type="CDD" id="cd00325">
    <property type="entry name" value="chitinase_GH19"/>
    <property type="match status" value="1"/>
</dbReference>
<dbReference type="PANTHER" id="PTHR34408">
    <property type="entry name" value="FAMILY PROTEIN, PUTATIVE-RELATED"/>
    <property type="match status" value="1"/>
</dbReference>
<dbReference type="AlphaFoldDB" id="A0A1D8CZB3"/>
<feature type="domain" description="Glycoside hydrolase family 19 catalytic" evidence="1">
    <location>
        <begin position="99"/>
        <end position="164"/>
    </location>
</feature>
<dbReference type="SUPFAM" id="SSF53955">
    <property type="entry name" value="Lysozyme-like"/>
    <property type="match status" value="1"/>
</dbReference>
<dbReference type="GO" id="GO:0004568">
    <property type="term" value="F:chitinase activity"/>
    <property type="evidence" value="ECO:0007669"/>
    <property type="project" value="InterPro"/>
</dbReference>
<organism evidence="2 3">
    <name type="scientific">Chlorobaculum limnaeum</name>
    <dbReference type="NCBI Taxonomy" id="274537"/>
    <lineage>
        <taxon>Bacteria</taxon>
        <taxon>Pseudomonadati</taxon>
        <taxon>Chlorobiota</taxon>
        <taxon>Chlorobiia</taxon>
        <taxon>Chlorobiales</taxon>
        <taxon>Chlorobiaceae</taxon>
        <taxon>Chlorobaculum</taxon>
    </lineage>
</organism>
<dbReference type="Proteomes" id="UP000095185">
    <property type="component" value="Chromosome"/>
</dbReference>
<proteinExistence type="predicted"/>
<dbReference type="InterPro" id="IPR000726">
    <property type="entry name" value="Glyco_hydro_19_cat"/>
</dbReference>
<dbReference type="KEGG" id="clz:BIU88_09140"/>
<sequence>MPLITADQLKAALPNCKNPEIWVEALIPAFEKYAITSNERIASFLAQIGHESGQFNVLEEKLSYTAARLMKVWPKRFPSLAKARKYERNPEKLANFVYANRIGNGPESSGDGYRFRGRGLIQLTGRSNYASASQALGIDLVTHPEQLSEPAVAAMSAAWFWATRGLNELADDQTGDNDLEDFTTITKRINGGTVGLQERFQLFKSAEQTLMA</sequence>
<keyword evidence="2" id="KW-0378">Hydrolase</keyword>
<dbReference type="GO" id="GO:0006032">
    <property type="term" value="P:chitin catabolic process"/>
    <property type="evidence" value="ECO:0007669"/>
    <property type="project" value="InterPro"/>
</dbReference>
<protein>
    <submittedName>
        <fullName evidence="2">Glycoside hydrolase</fullName>
    </submittedName>
</protein>
<evidence type="ECO:0000313" key="3">
    <source>
        <dbReference type="Proteomes" id="UP000095185"/>
    </source>
</evidence>
<dbReference type="PANTHER" id="PTHR34408:SF1">
    <property type="entry name" value="GLYCOSYL HYDROLASE FAMILY 19 DOMAIN-CONTAINING PROTEIN HI_1415"/>
    <property type="match status" value="1"/>
</dbReference>
<reference evidence="2" key="1">
    <citation type="submission" date="2016-09" db="EMBL/GenBank/DDBJ databases">
        <title>Genome sequence of Chlorobaculum limnaeum.</title>
        <authorList>
            <person name="Liu Z."/>
            <person name="Tank M."/>
            <person name="Bryant D.A."/>
        </authorList>
    </citation>
    <scope>NUCLEOTIDE SEQUENCE [LARGE SCALE GENOMIC DNA]</scope>
    <source>
        <strain evidence="2">DSM 1677</strain>
    </source>
</reference>
<dbReference type="InterPro" id="IPR052354">
    <property type="entry name" value="Cell_Wall_Dynamics_Protein"/>
</dbReference>
<dbReference type="InterPro" id="IPR023346">
    <property type="entry name" value="Lysozyme-like_dom_sf"/>
</dbReference>
<name>A0A1D8CZB3_CHLLM</name>
<dbReference type="GO" id="GO:0016998">
    <property type="term" value="P:cell wall macromolecule catabolic process"/>
    <property type="evidence" value="ECO:0007669"/>
    <property type="project" value="InterPro"/>
</dbReference>
<evidence type="ECO:0000259" key="1">
    <source>
        <dbReference type="Pfam" id="PF00182"/>
    </source>
</evidence>
<dbReference type="Pfam" id="PF00182">
    <property type="entry name" value="Glyco_hydro_19"/>
    <property type="match status" value="1"/>
</dbReference>
<dbReference type="STRING" id="274537.BIU88_09140"/>
<gene>
    <name evidence="2" type="ORF">BIU88_09140</name>
</gene>
<dbReference type="EMBL" id="CP017305">
    <property type="protein sequence ID" value="AOS84280.1"/>
    <property type="molecule type" value="Genomic_DNA"/>
</dbReference>
<dbReference type="Gene3D" id="1.10.530.10">
    <property type="match status" value="1"/>
</dbReference>
<accession>A0A1D8CZB3</accession>
<evidence type="ECO:0000313" key="2">
    <source>
        <dbReference type="EMBL" id="AOS84280.1"/>
    </source>
</evidence>
<keyword evidence="3" id="KW-1185">Reference proteome</keyword>